<dbReference type="CDD" id="cd12797">
    <property type="entry name" value="M23_peptidase"/>
    <property type="match status" value="1"/>
</dbReference>
<dbReference type="InterPro" id="IPR011055">
    <property type="entry name" value="Dup_hybrid_motif"/>
</dbReference>
<dbReference type="AlphaFoldDB" id="A0A2Y9A2M0"/>
<organism evidence="5 7">
    <name type="scientific">Jannaschia seohaensis</name>
    <dbReference type="NCBI Taxonomy" id="475081"/>
    <lineage>
        <taxon>Bacteria</taxon>
        <taxon>Pseudomonadati</taxon>
        <taxon>Pseudomonadota</taxon>
        <taxon>Alphaproteobacteria</taxon>
        <taxon>Rhodobacterales</taxon>
        <taxon>Roseobacteraceae</taxon>
        <taxon>Jannaschia</taxon>
    </lineage>
</organism>
<keyword evidence="1 2" id="KW-0732">Signal</keyword>
<evidence type="ECO:0000313" key="6">
    <source>
        <dbReference type="Proteomes" id="UP000245839"/>
    </source>
</evidence>
<sequence>MIRAALIWAALAAPAVAQDGAEAAREAAAMLAEAGARLEAAQGATDRVGALTGVVRAYEAGLAALREGLRRVSAQERALTADLAAREEEIARLLGVMAGMGQTPEAGLLLHPSGALGAARAGMMLGDAAPALRTEAQTLRRDLAVLDAIRALEEEAAADLRAGLDGIQATRLALSQAIADRTGPPEARADLAALRARIDTLEEIAQSFDQLPQAQTDLDLPLGLPAPGPLLRRPGEADAAGIRRPGLILAPPPGTEVTAPAAGTVRFAGPLLDYDLVILLEPRPGLMLVFGGLSEVYVSKGQIVPGGARLGAMGGPLRDGAAGAGASRPDTLYVEVREAGRPADPSEWFAFE</sequence>
<dbReference type="RefSeq" id="WP_109562765.1">
    <property type="nucleotide sequence ID" value="NZ_QGDJ01000001.1"/>
</dbReference>
<feature type="domain" description="M23ase beta-sheet core" evidence="3">
    <location>
        <begin position="246"/>
        <end position="345"/>
    </location>
</feature>
<evidence type="ECO:0000313" key="5">
    <source>
        <dbReference type="EMBL" id="SSA38465.1"/>
    </source>
</evidence>
<dbReference type="EMBL" id="QGDJ01000001">
    <property type="protein sequence ID" value="PWJ22187.1"/>
    <property type="molecule type" value="Genomic_DNA"/>
</dbReference>
<dbReference type="GO" id="GO:0004222">
    <property type="term" value="F:metalloendopeptidase activity"/>
    <property type="evidence" value="ECO:0007669"/>
    <property type="project" value="TreeGrafter"/>
</dbReference>
<dbReference type="PANTHER" id="PTHR21666:SF289">
    <property type="entry name" value="L-ALA--D-GLU ENDOPEPTIDASE"/>
    <property type="match status" value="1"/>
</dbReference>
<evidence type="ECO:0000259" key="3">
    <source>
        <dbReference type="Pfam" id="PF01551"/>
    </source>
</evidence>
<evidence type="ECO:0000313" key="7">
    <source>
        <dbReference type="Proteomes" id="UP000251571"/>
    </source>
</evidence>
<dbReference type="Pfam" id="PF01551">
    <property type="entry name" value="Peptidase_M23"/>
    <property type="match status" value="1"/>
</dbReference>
<reference evidence="4 6" key="2">
    <citation type="submission" date="2018-03" db="EMBL/GenBank/DDBJ databases">
        <title>Genomic Encyclopedia of Archaeal and Bacterial Type Strains, Phase II (KMG-II): from individual species to whole genera.</title>
        <authorList>
            <person name="Goeker M."/>
        </authorList>
    </citation>
    <scope>NUCLEOTIDE SEQUENCE [LARGE SCALE GENOMIC DNA]</scope>
    <source>
        <strain evidence="4 6">DSM 25227</strain>
    </source>
</reference>
<evidence type="ECO:0000256" key="2">
    <source>
        <dbReference type="SAM" id="SignalP"/>
    </source>
</evidence>
<dbReference type="PANTHER" id="PTHR21666">
    <property type="entry name" value="PEPTIDASE-RELATED"/>
    <property type="match status" value="1"/>
</dbReference>
<feature type="chain" id="PRO_5033338151" evidence="2">
    <location>
        <begin position="18"/>
        <end position="352"/>
    </location>
</feature>
<dbReference type="InterPro" id="IPR016047">
    <property type="entry name" value="M23ase_b-sheet_dom"/>
</dbReference>
<proteinExistence type="predicted"/>
<evidence type="ECO:0000256" key="1">
    <source>
        <dbReference type="ARBA" id="ARBA00022729"/>
    </source>
</evidence>
<name>A0A2Y9A2M0_9RHOB</name>
<dbReference type="Gene3D" id="2.70.70.10">
    <property type="entry name" value="Glucose Permease (Domain IIA)"/>
    <property type="match status" value="1"/>
</dbReference>
<reference evidence="5 7" key="1">
    <citation type="submission" date="2016-10" db="EMBL/GenBank/DDBJ databases">
        <authorList>
            <person name="Cai Z."/>
        </authorList>
    </citation>
    <scope>NUCLEOTIDE SEQUENCE [LARGE SCALE GENOMIC DNA]</scope>
    <source>
        <strain evidence="5 7">DSM 25227</strain>
    </source>
</reference>
<dbReference type="OrthoDB" id="9809144at2"/>
<dbReference type="EMBL" id="UETC01000001">
    <property type="protein sequence ID" value="SSA38465.1"/>
    <property type="molecule type" value="Genomic_DNA"/>
</dbReference>
<gene>
    <name evidence="4" type="ORF">BCF38_101597</name>
    <name evidence="5" type="ORF">SAMN05421539_101597</name>
</gene>
<dbReference type="SUPFAM" id="SSF51261">
    <property type="entry name" value="Duplicated hybrid motif"/>
    <property type="match status" value="1"/>
</dbReference>
<protein>
    <submittedName>
        <fullName evidence="4">Septal ring factor EnvC (AmiA/AmiB activator)</fullName>
    </submittedName>
    <submittedName>
        <fullName evidence="5">Septal ring factor EnvC, activator of murein hydrolases AmiA and AmiB</fullName>
    </submittedName>
</protein>
<evidence type="ECO:0000313" key="4">
    <source>
        <dbReference type="EMBL" id="PWJ22187.1"/>
    </source>
</evidence>
<feature type="signal peptide" evidence="2">
    <location>
        <begin position="1"/>
        <end position="17"/>
    </location>
</feature>
<keyword evidence="5" id="KW-0378">Hydrolase</keyword>
<dbReference type="Proteomes" id="UP000245839">
    <property type="component" value="Unassembled WGS sequence"/>
</dbReference>
<accession>A0A2Y9A2M0</accession>
<keyword evidence="6" id="KW-1185">Reference proteome</keyword>
<dbReference type="InterPro" id="IPR050570">
    <property type="entry name" value="Cell_wall_metabolism_enzyme"/>
</dbReference>
<dbReference type="Proteomes" id="UP000251571">
    <property type="component" value="Unassembled WGS sequence"/>
</dbReference>